<organism evidence="2 3">
    <name type="scientific">Salipiger marinus</name>
    <dbReference type="NCBI Taxonomy" id="555512"/>
    <lineage>
        <taxon>Bacteria</taxon>
        <taxon>Pseudomonadati</taxon>
        <taxon>Pseudomonadota</taxon>
        <taxon>Alphaproteobacteria</taxon>
        <taxon>Rhodobacterales</taxon>
        <taxon>Roseobacteraceae</taxon>
        <taxon>Salipiger</taxon>
    </lineage>
</organism>
<evidence type="ECO:0000313" key="2">
    <source>
        <dbReference type="EMBL" id="SDI30775.1"/>
    </source>
</evidence>
<evidence type="ECO:0008006" key="4">
    <source>
        <dbReference type="Google" id="ProtNLM"/>
    </source>
</evidence>
<dbReference type="EMBL" id="FNEJ01000003">
    <property type="protein sequence ID" value="SDI30775.1"/>
    <property type="molecule type" value="Genomic_DNA"/>
</dbReference>
<dbReference type="AlphaFoldDB" id="A0A1G8JHU4"/>
<dbReference type="Proteomes" id="UP000199093">
    <property type="component" value="Unassembled WGS sequence"/>
</dbReference>
<dbReference type="STRING" id="555512.SAMN04487993_100374"/>
<sequence>MPDNGVRTIDLTNLASAEDLLAHDDGTLGMLPLASLSTRLAASGALAEAIAGRASSEQADALAAEIDVMRTEYQEIGADLATLDAEDLPTRVQTLEEAQVGGFVAAATWTGLLAITPSVDGTAGEVSDSDTGTHSDASGTGYDGDSVPNAGRYSWNDSWGRWVWISDTGLSGKLNSAANLSDVADAATARGNLEAAAQAEFEAEAQARAAVSRDVARVRAGGLGRDGVEGWAWPVMDRAGKVAGGFRRDGSFHAQGLGVSVPALAARDVPRIPLVRDAEGHMALGLEPDGKLILPALSEQTITLLQSLVGGAGSAVPGGLFRNVPGWNHRIYDATHHLVTMPTAFGPVDVLYPVAGSGLAFAVTRQPVELLSVSGQSNIFLGGNKEAGINGFVLRGVRDPHRAFRSAHGTSWGDGTGSAAAYSPGDLSAIVPSGQDEDSGTAGQFTPDVIQFSAIATDAREAREQRVYLQLTSAESGTSLTQYMAGTPKGDNIASYIPAAETLMQGTYGRDLIMYAHFLIGHEGLDFTGYDDYGALLSAFADEVCGYGAALEANVAADVRPKVITYQPNSYITDAATPNGTTIRQTALDTLDTALTDPDVVCIGPVYHERTVDNGIHMTGKLMTGELFAHVYDRVRSGAGFTPLHITSASREGAVITLELDGPAGFLMLDDDWMPALEHGGIHYGDDSDSAAIVSVALVTASATSRSIVVTLDAVPGGANPTISVAGHTNTTDETRPGGMASIYIPGPRSFWHAAGYTEFTTPEIRFYICRQRVAVS</sequence>
<evidence type="ECO:0000313" key="3">
    <source>
        <dbReference type="Proteomes" id="UP000199093"/>
    </source>
</evidence>
<accession>A0A1G8JHU4</accession>
<gene>
    <name evidence="2" type="ORF">SAMN04487993_100374</name>
</gene>
<feature type="region of interest" description="Disordered" evidence="1">
    <location>
        <begin position="120"/>
        <end position="147"/>
    </location>
</feature>
<keyword evidence="3" id="KW-1185">Reference proteome</keyword>
<feature type="compositionally biased region" description="Polar residues" evidence="1">
    <location>
        <begin position="129"/>
        <end position="138"/>
    </location>
</feature>
<reference evidence="2 3" key="1">
    <citation type="submission" date="2016-10" db="EMBL/GenBank/DDBJ databases">
        <authorList>
            <person name="de Groot N.N."/>
        </authorList>
    </citation>
    <scope>NUCLEOTIDE SEQUENCE [LARGE SCALE GENOMIC DNA]</scope>
    <source>
        <strain evidence="2 3">DSM 26424</strain>
    </source>
</reference>
<evidence type="ECO:0000256" key="1">
    <source>
        <dbReference type="SAM" id="MobiDB-lite"/>
    </source>
</evidence>
<proteinExistence type="predicted"/>
<protein>
    <recommendedName>
        <fullName evidence="4">Sialate O-acetylesterase domain-containing protein</fullName>
    </recommendedName>
</protein>
<name>A0A1G8JHU4_9RHOB</name>
<dbReference type="RefSeq" id="WP_165616725.1">
    <property type="nucleotide sequence ID" value="NZ_FNEJ01000003.1"/>
</dbReference>